<keyword evidence="2" id="KW-0808">Transferase</keyword>
<feature type="domain" description="F-box" evidence="1">
    <location>
        <begin position="180"/>
        <end position="226"/>
    </location>
</feature>
<sequence>MANDKRTHDINTGADIDTEGSLYKTRKRPKLSPVSVRGQNENKYQMSEGCETFSAETVHKFATTCDIICEQVENGFITKSIQNVLSEQDEGHCSTKSIAADSTCENIELYTHFEPQEGRPILNTSMIRYATQPKVRSPLTAVCIQNSLQPNAQKKSLPTVLSDETSFNYQRRPHYVGSGIDHFARLSYEMILAVFQWLPKKTLLRCSLVSKTFNQVACDESLWGRMDLGGKHLNRGGLGKILRRGVVVLRLSQTKISSPIFRDDVARIPCFQKLRYLDLSMASISEISLTQLLDKCENIKKLSLEAVPINAAVCAGIGKNKHLEALNLTMCKGIDKTGILHLFPRLKSLENLNISWTSLDTECIDALVKCVPRSLLRLNIAGCRKTLTDERPIYARTASNKFSVRSFESFRLKRQETELGQQNTDSESLSSNKANTEMFLQTSEVLRSDHMRKFKRLEFLSMSRCYNVSLDAYLALIEVLPVLFLDIFGVLSDDAIKIIQYKFPTVGINKYIHSAVARPTVGTRRTSIWGLRTRDL</sequence>
<evidence type="ECO:0000313" key="2">
    <source>
        <dbReference type="EMBL" id="KAJ6635588.1"/>
    </source>
</evidence>
<protein>
    <submittedName>
        <fullName evidence="2">S-phase kinase-associated protein 2</fullName>
    </submittedName>
</protein>
<dbReference type="SMART" id="SM00256">
    <property type="entry name" value="FBOX"/>
    <property type="match status" value="1"/>
</dbReference>
<keyword evidence="2" id="KW-0418">Kinase</keyword>
<dbReference type="PROSITE" id="PS50181">
    <property type="entry name" value="FBOX"/>
    <property type="match status" value="1"/>
</dbReference>
<dbReference type="Proteomes" id="UP001151699">
    <property type="component" value="Chromosome C"/>
</dbReference>
<gene>
    <name evidence="2" type="primary">SKP2</name>
    <name evidence="2" type="ORF">Bhyg_14174</name>
</gene>
<name>A0A9Q0RX56_9DIPT</name>
<dbReference type="InterPro" id="IPR032675">
    <property type="entry name" value="LRR_dom_sf"/>
</dbReference>
<dbReference type="Gene3D" id="3.80.10.10">
    <property type="entry name" value="Ribonuclease Inhibitor"/>
    <property type="match status" value="2"/>
</dbReference>
<dbReference type="GO" id="GO:0016301">
    <property type="term" value="F:kinase activity"/>
    <property type="evidence" value="ECO:0007669"/>
    <property type="project" value="UniProtKB-KW"/>
</dbReference>
<comment type="caution">
    <text evidence="2">The sequence shown here is derived from an EMBL/GenBank/DDBJ whole genome shotgun (WGS) entry which is preliminary data.</text>
</comment>
<dbReference type="GO" id="GO:0031146">
    <property type="term" value="P:SCF-dependent proteasomal ubiquitin-dependent protein catabolic process"/>
    <property type="evidence" value="ECO:0007669"/>
    <property type="project" value="TreeGrafter"/>
</dbReference>
<dbReference type="Pfam" id="PF12937">
    <property type="entry name" value="F-box-like"/>
    <property type="match status" value="1"/>
</dbReference>
<dbReference type="PANTHER" id="PTHR13318">
    <property type="entry name" value="PARTNER OF PAIRED, ISOFORM B-RELATED"/>
    <property type="match status" value="1"/>
</dbReference>
<dbReference type="GO" id="GO:0019005">
    <property type="term" value="C:SCF ubiquitin ligase complex"/>
    <property type="evidence" value="ECO:0007669"/>
    <property type="project" value="TreeGrafter"/>
</dbReference>
<dbReference type="SUPFAM" id="SSF81383">
    <property type="entry name" value="F-box domain"/>
    <property type="match status" value="1"/>
</dbReference>
<reference evidence="2" key="1">
    <citation type="submission" date="2022-07" db="EMBL/GenBank/DDBJ databases">
        <authorList>
            <person name="Trinca V."/>
            <person name="Uliana J.V.C."/>
            <person name="Torres T.T."/>
            <person name="Ward R.J."/>
            <person name="Monesi N."/>
        </authorList>
    </citation>
    <scope>NUCLEOTIDE SEQUENCE</scope>
    <source>
        <strain evidence="2">HSMRA1968</strain>
        <tissue evidence="2">Whole embryos</tissue>
    </source>
</reference>
<dbReference type="SUPFAM" id="SSF52047">
    <property type="entry name" value="RNI-like"/>
    <property type="match status" value="1"/>
</dbReference>
<dbReference type="InterPro" id="IPR036047">
    <property type="entry name" value="F-box-like_dom_sf"/>
</dbReference>
<accession>A0A9Q0RX56</accession>
<proteinExistence type="predicted"/>
<dbReference type="AlphaFoldDB" id="A0A9Q0RX56"/>
<dbReference type="OrthoDB" id="2095648at2759"/>
<dbReference type="EMBL" id="WJQU01000004">
    <property type="protein sequence ID" value="KAJ6635588.1"/>
    <property type="molecule type" value="Genomic_DNA"/>
</dbReference>
<keyword evidence="3" id="KW-1185">Reference proteome</keyword>
<evidence type="ECO:0000259" key="1">
    <source>
        <dbReference type="PROSITE" id="PS50181"/>
    </source>
</evidence>
<evidence type="ECO:0000313" key="3">
    <source>
        <dbReference type="Proteomes" id="UP001151699"/>
    </source>
</evidence>
<organism evidence="2 3">
    <name type="scientific">Pseudolycoriella hygida</name>
    <dbReference type="NCBI Taxonomy" id="35572"/>
    <lineage>
        <taxon>Eukaryota</taxon>
        <taxon>Metazoa</taxon>
        <taxon>Ecdysozoa</taxon>
        <taxon>Arthropoda</taxon>
        <taxon>Hexapoda</taxon>
        <taxon>Insecta</taxon>
        <taxon>Pterygota</taxon>
        <taxon>Neoptera</taxon>
        <taxon>Endopterygota</taxon>
        <taxon>Diptera</taxon>
        <taxon>Nematocera</taxon>
        <taxon>Sciaroidea</taxon>
        <taxon>Sciaridae</taxon>
        <taxon>Pseudolycoriella</taxon>
    </lineage>
</organism>
<dbReference type="InterPro" id="IPR001810">
    <property type="entry name" value="F-box_dom"/>
</dbReference>